<dbReference type="PANTHER" id="PTHR36302:SF1">
    <property type="entry name" value="COPPER CHAPERONE PCU(A)C"/>
    <property type="match status" value="1"/>
</dbReference>
<dbReference type="PROSITE" id="PS51257">
    <property type="entry name" value="PROKAR_LIPOPROTEIN"/>
    <property type="match status" value="1"/>
</dbReference>
<dbReference type="InterPro" id="IPR007410">
    <property type="entry name" value="LpqE-like"/>
</dbReference>
<sequence>MKLNRTATALIAGSAALTLALAGCSSDDNTAAEVTESATSAATEATSEMEKNDAAVQLADAYIKEKPADKGMTAIFGTLTNNTDKDIKVSSFKLEGLKEGTKFEQHDTKDGKMFEVPEGLTIPANGELVLEPGSTHFMIMDNDEAMDVGAEYKLVIELSDGSSITQDVEVRVQPAGEEDYGNDGDLNNPEHMGGGEMDHSHH</sequence>
<keyword evidence="2" id="KW-0732">Signal</keyword>
<dbReference type="Gene3D" id="2.60.40.1890">
    <property type="entry name" value="PCu(A)C copper chaperone"/>
    <property type="match status" value="1"/>
</dbReference>
<reference evidence="3" key="2">
    <citation type="submission" date="2024-05" db="EMBL/GenBank/DDBJ databases">
        <authorList>
            <person name="Wolfe A."/>
        </authorList>
    </citation>
    <scope>NUCLEOTIDE SEQUENCE</scope>
    <source>
        <strain evidence="3">UMB1064</strain>
    </source>
</reference>
<organism evidence="3 4">
    <name type="scientific">Corynebacterium amycolatum</name>
    <dbReference type="NCBI Taxonomy" id="43765"/>
    <lineage>
        <taxon>Bacteria</taxon>
        <taxon>Bacillati</taxon>
        <taxon>Actinomycetota</taxon>
        <taxon>Actinomycetes</taxon>
        <taxon>Mycobacteriales</taxon>
        <taxon>Corynebacteriaceae</taxon>
        <taxon>Corynebacterium</taxon>
    </lineage>
</organism>
<comment type="caution">
    <text evidence="3">The sequence shown here is derived from an EMBL/GenBank/DDBJ whole genome shotgun (WGS) entry which is preliminary data.</text>
</comment>
<evidence type="ECO:0000256" key="2">
    <source>
        <dbReference type="SAM" id="SignalP"/>
    </source>
</evidence>
<evidence type="ECO:0000313" key="3">
    <source>
        <dbReference type="EMBL" id="MEO3718140.1"/>
    </source>
</evidence>
<dbReference type="AlphaFoldDB" id="A0AAW9SSF0"/>
<reference evidence="3" key="1">
    <citation type="submission" date="2023-05" db="EMBL/GenBank/DDBJ databases">
        <authorList>
            <person name="Du J."/>
        </authorList>
    </citation>
    <scope>NUCLEOTIDE SEQUENCE</scope>
    <source>
        <strain evidence="3">UMB1064</strain>
    </source>
</reference>
<feature type="region of interest" description="Disordered" evidence="1">
    <location>
        <begin position="173"/>
        <end position="202"/>
    </location>
</feature>
<evidence type="ECO:0000256" key="1">
    <source>
        <dbReference type="SAM" id="MobiDB-lite"/>
    </source>
</evidence>
<dbReference type="PANTHER" id="PTHR36302">
    <property type="entry name" value="BLR7088 PROTEIN"/>
    <property type="match status" value="1"/>
</dbReference>
<evidence type="ECO:0000313" key="4">
    <source>
        <dbReference type="Proteomes" id="UP001223646"/>
    </source>
</evidence>
<dbReference type="Pfam" id="PF04314">
    <property type="entry name" value="PCuAC"/>
    <property type="match status" value="1"/>
</dbReference>
<gene>
    <name evidence="3" type="ORF">QP460_011195</name>
</gene>
<proteinExistence type="predicted"/>
<dbReference type="EMBL" id="JASOOY020000035">
    <property type="protein sequence ID" value="MEO3718140.1"/>
    <property type="molecule type" value="Genomic_DNA"/>
</dbReference>
<dbReference type="InterPro" id="IPR036182">
    <property type="entry name" value="PCuAC_sf"/>
</dbReference>
<dbReference type="SUPFAM" id="SSF110087">
    <property type="entry name" value="DR1885-like metal-binding protein"/>
    <property type="match status" value="1"/>
</dbReference>
<name>A0AAW9SSF0_CORAY</name>
<feature type="signal peptide" evidence="2">
    <location>
        <begin position="1"/>
        <end position="22"/>
    </location>
</feature>
<dbReference type="Proteomes" id="UP001223646">
    <property type="component" value="Unassembled WGS sequence"/>
</dbReference>
<dbReference type="RefSeq" id="WP_284827016.1">
    <property type="nucleotide sequence ID" value="NZ_JASOOY020000035.1"/>
</dbReference>
<feature type="chain" id="PRO_5043679081" evidence="2">
    <location>
        <begin position="23"/>
        <end position="202"/>
    </location>
</feature>
<protein>
    <submittedName>
        <fullName evidence="3">Copper chaperone PCu(A)C</fullName>
    </submittedName>
</protein>
<accession>A0AAW9SSF0</accession>
<dbReference type="InterPro" id="IPR058248">
    <property type="entry name" value="Lxx211020-like"/>
</dbReference>